<dbReference type="AlphaFoldDB" id="A0A437M5X4"/>
<dbReference type="CDD" id="cd00038">
    <property type="entry name" value="CAP_ED"/>
    <property type="match status" value="1"/>
</dbReference>
<dbReference type="Proteomes" id="UP000282971">
    <property type="component" value="Unassembled WGS sequence"/>
</dbReference>
<dbReference type="PROSITE" id="PS50042">
    <property type="entry name" value="CNMP_BINDING_3"/>
    <property type="match status" value="1"/>
</dbReference>
<protein>
    <submittedName>
        <fullName evidence="2">Cyclic nucleotide-binding domain-containing protein</fullName>
    </submittedName>
</protein>
<dbReference type="Gene3D" id="2.60.120.10">
    <property type="entry name" value="Jelly Rolls"/>
    <property type="match status" value="1"/>
</dbReference>
<evidence type="ECO:0000313" key="3">
    <source>
        <dbReference type="Proteomes" id="UP000282971"/>
    </source>
</evidence>
<comment type="caution">
    <text evidence="2">The sequence shown here is derived from an EMBL/GenBank/DDBJ whole genome shotgun (WGS) entry which is preliminary data.</text>
</comment>
<dbReference type="EMBL" id="SACN01000001">
    <property type="protein sequence ID" value="RVT92904.1"/>
    <property type="molecule type" value="Genomic_DNA"/>
</dbReference>
<dbReference type="GO" id="GO:0003700">
    <property type="term" value="F:DNA-binding transcription factor activity"/>
    <property type="evidence" value="ECO:0007669"/>
    <property type="project" value="TreeGrafter"/>
</dbReference>
<dbReference type="InterPro" id="IPR014710">
    <property type="entry name" value="RmlC-like_jellyroll"/>
</dbReference>
<dbReference type="OrthoDB" id="951557at2"/>
<sequence length="169" mass="18236">MGKTHYIVAGLGDADMVWLLSMGKLRTLKSGERLVKAGTALEDLFFVTRGTLSVVQADGTPVVTLGEGAVIGEMSFVERQPPSTSVVAVDRVELLAIPRAAILERFEREPEFAARFYRALAVFLSERLRETTAAMRAAGQHPENLAMTPGGGDRFGRFVRMLKGSGAPA</sequence>
<accession>A0A437M5X4</accession>
<dbReference type="Pfam" id="PF00027">
    <property type="entry name" value="cNMP_binding"/>
    <property type="match status" value="1"/>
</dbReference>
<dbReference type="RefSeq" id="WP_127740983.1">
    <property type="nucleotide sequence ID" value="NZ_SACN01000001.1"/>
</dbReference>
<name>A0A437M5X4_9SPHN</name>
<feature type="domain" description="Cyclic nucleotide-binding" evidence="1">
    <location>
        <begin position="7"/>
        <end position="99"/>
    </location>
</feature>
<evidence type="ECO:0000313" key="2">
    <source>
        <dbReference type="EMBL" id="RVT92904.1"/>
    </source>
</evidence>
<dbReference type="InterPro" id="IPR000595">
    <property type="entry name" value="cNMP-bd_dom"/>
</dbReference>
<dbReference type="SMART" id="SM00100">
    <property type="entry name" value="cNMP"/>
    <property type="match status" value="1"/>
</dbReference>
<dbReference type="InterPro" id="IPR050397">
    <property type="entry name" value="Env_Response_Regulators"/>
</dbReference>
<dbReference type="SUPFAM" id="SSF51206">
    <property type="entry name" value="cAMP-binding domain-like"/>
    <property type="match status" value="1"/>
</dbReference>
<evidence type="ECO:0000259" key="1">
    <source>
        <dbReference type="PROSITE" id="PS50042"/>
    </source>
</evidence>
<keyword evidence="3" id="KW-1185">Reference proteome</keyword>
<dbReference type="InterPro" id="IPR018490">
    <property type="entry name" value="cNMP-bd_dom_sf"/>
</dbReference>
<proteinExistence type="predicted"/>
<dbReference type="PANTHER" id="PTHR24567">
    <property type="entry name" value="CRP FAMILY TRANSCRIPTIONAL REGULATORY PROTEIN"/>
    <property type="match status" value="1"/>
</dbReference>
<organism evidence="2 3">
    <name type="scientific">Sphingomonas crocodyli</name>
    <dbReference type="NCBI Taxonomy" id="1979270"/>
    <lineage>
        <taxon>Bacteria</taxon>
        <taxon>Pseudomonadati</taxon>
        <taxon>Pseudomonadota</taxon>
        <taxon>Alphaproteobacteria</taxon>
        <taxon>Sphingomonadales</taxon>
        <taxon>Sphingomonadaceae</taxon>
        <taxon>Sphingomonas</taxon>
    </lineage>
</organism>
<reference evidence="2 3" key="1">
    <citation type="submission" date="2019-01" db="EMBL/GenBank/DDBJ databases">
        <authorList>
            <person name="Chen W.-M."/>
        </authorList>
    </citation>
    <scope>NUCLEOTIDE SEQUENCE [LARGE SCALE GENOMIC DNA]</scope>
    <source>
        <strain evidence="2 3">CCP-7</strain>
    </source>
</reference>
<gene>
    <name evidence="2" type="ORF">EOD43_03050</name>
</gene>
<dbReference type="PANTHER" id="PTHR24567:SF74">
    <property type="entry name" value="HTH-TYPE TRANSCRIPTIONAL REGULATOR ARCR"/>
    <property type="match status" value="1"/>
</dbReference>
<dbReference type="GO" id="GO:0005829">
    <property type="term" value="C:cytosol"/>
    <property type="evidence" value="ECO:0007669"/>
    <property type="project" value="TreeGrafter"/>
</dbReference>